<reference evidence="1 2" key="1">
    <citation type="journal article" date="2019" name="Genome Biol. Evol.">
        <title>Insights into the evolution of the New World diploid cottons (Gossypium, subgenus Houzingenia) based on genome sequencing.</title>
        <authorList>
            <person name="Grover C.E."/>
            <person name="Arick M.A. 2nd"/>
            <person name="Thrash A."/>
            <person name="Conover J.L."/>
            <person name="Sanders W.S."/>
            <person name="Peterson D.G."/>
            <person name="Frelichowski J.E."/>
            <person name="Scheffler J.A."/>
            <person name="Scheffler B.E."/>
            <person name="Wendel J.F."/>
        </authorList>
    </citation>
    <scope>NUCLEOTIDE SEQUENCE [LARGE SCALE GENOMIC DNA]</scope>
    <source>
        <strain evidence="1">4</strain>
        <tissue evidence="1">Leaf</tissue>
    </source>
</reference>
<gene>
    <name evidence="1" type="ORF">Golax_017902</name>
</gene>
<dbReference type="Proteomes" id="UP000593574">
    <property type="component" value="Unassembled WGS sequence"/>
</dbReference>
<sequence>MTSNGKLIGCFQMRSYIDVVILTGPSTWDLGNCGGYNKKIREMSNA</sequence>
<dbReference type="AlphaFoldDB" id="A0A7J8Z1P2"/>
<organism evidence="1 2">
    <name type="scientific">Gossypium laxum</name>
    <dbReference type="NCBI Taxonomy" id="34288"/>
    <lineage>
        <taxon>Eukaryota</taxon>
        <taxon>Viridiplantae</taxon>
        <taxon>Streptophyta</taxon>
        <taxon>Embryophyta</taxon>
        <taxon>Tracheophyta</taxon>
        <taxon>Spermatophyta</taxon>
        <taxon>Magnoliopsida</taxon>
        <taxon>eudicotyledons</taxon>
        <taxon>Gunneridae</taxon>
        <taxon>Pentapetalae</taxon>
        <taxon>rosids</taxon>
        <taxon>malvids</taxon>
        <taxon>Malvales</taxon>
        <taxon>Malvaceae</taxon>
        <taxon>Malvoideae</taxon>
        <taxon>Gossypium</taxon>
    </lineage>
</organism>
<accession>A0A7J8Z1P2</accession>
<evidence type="ECO:0000313" key="1">
    <source>
        <dbReference type="EMBL" id="MBA0705737.1"/>
    </source>
</evidence>
<proteinExistence type="predicted"/>
<protein>
    <submittedName>
        <fullName evidence="1">Uncharacterized protein</fullName>
    </submittedName>
</protein>
<name>A0A7J8Z1P2_9ROSI</name>
<evidence type="ECO:0000313" key="2">
    <source>
        <dbReference type="Proteomes" id="UP000593574"/>
    </source>
</evidence>
<keyword evidence="2" id="KW-1185">Reference proteome</keyword>
<dbReference type="EMBL" id="JABEZV010000002">
    <property type="protein sequence ID" value="MBA0705737.1"/>
    <property type="molecule type" value="Genomic_DNA"/>
</dbReference>
<comment type="caution">
    <text evidence="1">The sequence shown here is derived from an EMBL/GenBank/DDBJ whole genome shotgun (WGS) entry which is preliminary data.</text>
</comment>